<evidence type="ECO:0000313" key="2">
    <source>
        <dbReference type="Proteomes" id="UP000223907"/>
    </source>
</evidence>
<keyword evidence="2" id="KW-1185">Reference proteome</keyword>
<dbReference type="Pfam" id="PF23929">
    <property type="entry name" value="DUF7267"/>
    <property type="match status" value="1"/>
</dbReference>
<dbReference type="EMBL" id="KT240186">
    <property type="protein sequence ID" value="ALA46471.1"/>
    <property type="molecule type" value="Genomic_DNA"/>
</dbReference>
<evidence type="ECO:0000313" key="1">
    <source>
        <dbReference type="EMBL" id="ALA46471.1"/>
    </source>
</evidence>
<accession>A0A219MHN2</accession>
<name>A0A219MHN2_9CAUD</name>
<dbReference type="InterPro" id="IPR055691">
    <property type="entry name" value="DUF7267"/>
</dbReference>
<reference evidence="1 2" key="1">
    <citation type="submission" date="2015-07" db="EMBL/GenBank/DDBJ databases">
        <title>Bateriophages against Dickeya spp. of Phalaenopsis orchids.</title>
        <authorList>
            <person name="Dreo T."/>
            <person name="Naglic T."/>
            <person name="Alic S."/>
            <person name="Peterka M."/>
            <person name="Ravnikar M."/>
        </authorList>
    </citation>
    <scope>NUCLEOTIDE SEQUENCE [LARGE SCALE GENOMIC DNA]</scope>
</reference>
<protein>
    <submittedName>
        <fullName evidence="1">Uncharacterized protein</fullName>
    </submittedName>
</protein>
<proteinExistence type="predicted"/>
<dbReference type="Proteomes" id="UP000223907">
    <property type="component" value="Segment"/>
</dbReference>
<organism evidence="1 2">
    <name type="scientific">Dickeya phage BF25/12</name>
    <dbReference type="NCBI Taxonomy" id="1698708"/>
    <lineage>
        <taxon>Viruses</taxon>
        <taxon>Duplodnaviria</taxon>
        <taxon>Heunggongvirae</taxon>
        <taxon>Uroviricota</taxon>
        <taxon>Caudoviricetes</taxon>
        <taxon>Autographivirales</taxon>
        <taxon>Autoscriptoviridae</taxon>
        <taxon>Corkvirinae</taxon>
        <taxon>Stompvirus</taxon>
        <taxon>Stompvirus BF2512</taxon>
    </lineage>
</organism>
<gene>
    <name evidence="1" type="ORF">BF2512_14</name>
</gene>
<sequence>MQSRAARECNQKAVKAELKATYCRKAWLVGMTLEAYCARFGIRGVV</sequence>